<reference evidence="1 2" key="1">
    <citation type="submission" date="2014-11" db="EMBL/GenBank/DDBJ databases">
        <authorList>
            <person name="Urmite Genomes Urmite Genomes"/>
        </authorList>
    </citation>
    <scope>NUCLEOTIDE SEQUENCE [LARGE SCALE GENOMIC DNA]</scope>
    <source>
        <strain evidence="1 2">Oc5</strain>
    </source>
</reference>
<evidence type="ECO:0000313" key="2">
    <source>
        <dbReference type="Proteomes" id="UP000040453"/>
    </source>
</evidence>
<protein>
    <submittedName>
        <fullName evidence="1">Coat F domain protein</fullName>
    </submittedName>
</protein>
<dbReference type="EMBL" id="CDGG01000001">
    <property type="protein sequence ID" value="CEI83117.1"/>
    <property type="molecule type" value="Genomic_DNA"/>
</dbReference>
<sequence length="84" mass="9647">MFQDKEMVNDYLNGLNASLKGYAGYISESNNPALRQKFVELRNRDEARQLKVYQYALQHGYYQPGQTATPQEVQQVQTELSQGS</sequence>
<dbReference type="AlphaFoldDB" id="A0A0A1MUB4"/>
<proteinExistence type="predicted"/>
<dbReference type="STRING" id="545501.BN997_03008"/>
<dbReference type="OrthoDB" id="1683800at2"/>
<organism evidence="1 2">
    <name type="scientific">Oceanobacillus oncorhynchi</name>
    <dbReference type="NCBI Taxonomy" id="545501"/>
    <lineage>
        <taxon>Bacteria</taxon>
        <taxon>Bacillati</taxon>
        <taxon>Bacillota</taxon>
        <taxon>Bacilli</taxon>
        <taxon>Bacillales</taxon>
        <taxon>Bacillaceae</taxon>
        <taxon>Oceanobacillus</taxon>
    </lineage>
</organism>
<keyword evidence="2" id="KW-1185">Reference proteome</keyword>
<name>A0A0A1MUB4_9BACI</name>
<gene>
    <name evidence="1" type="ORF">BN997_03008</name>
</gene>
<evidence type="ECO:0000313" key="1">
    <source>
        <dbReference type="EMBL" id="CEI83117.1"/>
    </source>
</evidence>
<dbReference type="Proteomes" id="UP000040453">
    <property type="component" value="Unassembled WGS sequence"/>
</dbReference>
<dbReference type="Pfam" id="PF07875">
    <property type="entry name" value="Coat_F"/>
    <property type="match status" value="1"/>
</dbReference>
<accession>A0A0A1MUB4</accession>
<dbReference type="InterPro" id="IPR012851">
    <property type="entry name" value="Spore_coat_CotF-like"/>
</dbReference>
<dbReference type="RefSeq" id="WP_042533348.1">
    <property type="nucleotide sequence ID" value="NZ_CAXOIH010000023.1"/>
</dbReference>